<feature type="compositionally biased region" description="Low complexity" evidence="1">
    <location>
        <begin position="323"/>
        <end position="339"/>
    </location>
</feature>
<feature type="compositionally biased region" description="Polar residues" evidence="1">
    <location>
        <begin position="109"/>
        <end position="118"/>
    </location>
</feature>
<evidence type="ECO:0000313" key="2">
    <source>
        <dbReference type="EMBL" id="ODO06586.1"/>
    </source>
</evidence>
<feature type="compositionally biased region" description="Polar residues" evidence="1">
    <location>
        <begin position="1"/>
        <end position="10"/>
    </location>
</feature>
<reference evidence="2 3" key="1">
    <citation type="submission" date="2016-06" db="EMBL/GenBank/DDBJ databases">
        <title>Evolution of pathogenesis and genome organization in the Tremellales.</title>
        <authorList>
            <person name="Cuomo C."/>
            <person name="Litvintseva A."/>
            <person name="Heitman J."/>
            <person name="Chen Y."/>
            <person name="Sun S."/>
            <person name="Springer D."/>
            <person name="Dromer F."/>
            <person name="Young S."/>
            <person name="Zeng Q."/>
            <person name="Chapman S."/>
            <person name="Gujja S."/>
            <person name="Saif S."/>
            <person name="Birren B."/>
        </authorList>
    </citation>
    <scope>NUCLEOTIDE SEQUENCE [LARGE SCALE GENOMIC DNA]</scope>
    <source>
        <strain evidence="2 3">CBS 6273</strain>
    </source>
</reference>
<feature type="region of interest" description="Disordered" evidence="1">
    <location>
        <begin position="266"/>
        <end position="383"/>
    </location>
</feature>
<feature type="compositionally biased region" description="Polar residues" evidence="1">
    <location>
        <begin position="373"/>
        <end position="383"/>
    </location>
</feature>
<sequence>MAQPATQPSRRNLRSQGDALLDGPADVVTNQPQPTPTLPSGPLQSEVDIRPSNFQPPPSIDDTPTSEHHITTHQDLVHGPAPTVGYLMHQNQSLLSSLAEMRDEMRSLRLSQSRDTTPVSPPSRPHAPKLKHEMFPKFRGQDNEDVDTWVTSVTAIFEFSGAADTDLLLLLPALLQGSAQRWFTNLEPERRRSLCTWSQWSEAIRSPPTSTTSGLSKDIYPAGTPDVDRIDDIINGLPEHMRKLARIDAQLHPNLDDFRRALIDGESSMRPELKQNRRRQDKAPPTSQNKHQQRDDKNSSSTLSSPRTPCRFCQGPHWNRDCPQQATAPPRPTQTMAQPNPSPSTAPTYGNFRLASRPDSDRPLGFRPAPASANGTPLGSRSSSVETTYYCIRSGIAGFYSSGAGH</sequence>
<evidence type="ECO:0008006" key="4">
    <source>
        <dbReference type="Google" id="ProtNLM"/>
    </source>
</evidence>
<feature type="compositionally biased region" description="Basic and acidic residues" evidence="1">
    <location>
        <begin position="266"/>
        <end position="275"/>
    </location>
</feature>
<name>A0A1E3K0L7_9TREE</name>
<evidence type="ECO:0000256" key="1">
    <source>
        <dbReference type="SAM" id="MobiDB-lite"/>
    </source>
</evidence>
<dbReference type="AlphaFoldDB" id="A0A1E3K0L7"/>
<protein>
    <recommendedName>
        <fullName evidence="4">Retrotransposon gag domain-containing protein</fullName>
    </recommendedName>
</protein>
<dbReference type="OrthoDB" id="2589454at2759"/>
<proteinExistence type="predicted"/>
<dbReference type="EMBL" id="MEKH01000006">
    <property type="protein sequence ID" value="ODO06586.1"/>
    <property type="molecule type" value="Genomic_DNA"/>
</dbReference>
<comment type="caution">
    <text evidence="2">The sequence shown here is derived from an EMBL/GenBank/DDBJ whole genome shotgun (WGS) entry which is preliminary data.</text>
</comment>
<feature type="region of interest" description="Disordered" evidence="1">
    <location>
        <begin position="1"/>
        <end position="70"/>
    </location>
</feature>
<organism evidence="2 3">
    <name type="scientific">Cryptococcus amylolentus CBS 6273</name>
    <dbReference type="NCBI Taxonomy" id="1296118"/>
    <lineage>
        <taxon>Eukaryota</taxon>
        <taxon>Fungi</taxon>
        <taxon>Dikarya</taxon>
        <taxon>Basidiomycota</taxon>
        <taxon>Agaricomycotina</taxon>
        <taxon>Tremellomycetes</taxon>
        <taxon>Tremellales</taxon>
        <taxon>Cryptococcaceae</taxon>
        <taxon>Cryptococcus</taxon>
    </lineage>
</organism>
<feature type="region of interest" description="Disordered" evidence="1">
    <location>
        <begin position="108"/>
        <end position="130"/>
    </location>
</feature>
<accession>A0A1E3K0L7</accession>
<dbReference type="Proteomes" id="UP000095149">
    <property type="component" value="Unassembled WGS sequence"/>
</dbReference>
<evidence type="ECO:0000313" key="3">
    <source>
        <dbReference type="Proteomes" id="UP000095149"/>
    </source>
</evidence>
<gene>
    <name evidence="2" type="ORF">I350_03942</name>
</gene>